<dbReference type="PIRSF" id="PIRSF001092">
    <property type="entry name" value="Alpha-L-fucosidase"/>
    <property type="match status" value="1"/>
</dbReference>
<dbReference type="PANTHER" id="PTHR10030">
    <property type="entry name" value="ALPHA-L-FUCOSIDASE"/>
    <property type="match status" value="1"/>
</dbReference>
<dbReference type="InterPro" id="IPR057739">
    <property type="entry name" value="Glyco_hydro_29_N"/>
</dbReference>
<reference evidence="10 11" key="1">
    <citation type="submission" date="2018-01" db="EMBL/GenBank/DDBJ databases">
        <title>Draft genome sequence of Jiangella sp. GTF31.</title>
        <authorList>
            <person name="Sahin N."/>
            <person name="Ay H."/>
            <person name="Saygin H."/>
        </authorList>
    </citation>
    <scope>NUCLEOTIDE SEQUENCE [LARGE SCALE GENOMIC DNA]</scope>
    <source>
        <strain evidence="10 11">GTF31</strain>
    </source>
</reference>
<organism evidence="10 11">
    <name type="scientific">Jiangella anatolica</name>
    <dbReference type="NCBI Taxonomy" id="2670374"/>
    <lineage>
        <taxon>Bacteria</taxon>
        <taxon>Bacillati</taxon>
        <taxon>Actinomycetota</taxon>
        <taxon>Actinomycetes</taxon>
        <taxon>Jiangellales</taxon>
        <taxon>Jiangellaceae</taxon>
        <taxon>Jiangella</taxon>
    </lineage>
</organism>
<evidence type="ECO:0000313" key="10">
    <source>
        <dbReference type="EMBL" id="PZF81141.1"/>
    </source>
</evidence>
<keyword evidence="5" id="KW-0378">Hydrolase</keyword>
<comment type="function">
    <text evidence="1">Alpha-L-fucosidase is responsible for hydrolyzing the alpha-1,6-linked fucose joined to the reducing-end N-acetylglucosamine of the carbohydrate moieties of glycoproteins.</text>
</comment>
<feature type="site" description="May be important for catalysis" evidence="7">
    <location>
        <position position="296"/>
    </location>
</feature>
<dbReference type="GO" id="GO:0006004">
    <property type="term" value="P:fucose metabolic process"/>
    <property type="evidence" value="ECO:0007669"/>
    <property type="project" value="InterPro"/>
</dbReference>
<keyword evidence="4" id="KW-0732">Signal</keyword>
<evidence type="ECO:0000256" key="5">
    <source>
        <dbReference type="ARBA" id="ARBA00022801"/>
    </source>
</evidence>
<protein>
    <recommendedName>
        <fullName evidence="3">alpha-L-fucosidase</fullName>
        <ecNumber evidence="3">3.2.1.51</ecNumber>
    </recommendedName>
</protein>
<evidence type="ECO:0000256" key="6">
    <source>
        <dbReference type="ARBA" id="ARBA00023295"/>
    </source>
</evidence>
<evidence type="ECO:0000313" key="11">
    <source>
        <dbReference type="Proteomes" id="UP000248764"/>
    </source>
</evidence>
<evidence type="ECO:0000259" key="9">
    <source>
        <dbReference type="Pfam" id="PF01120"/>
    </source>
</evidence>
<dbReference type="GO" id="GO:0005764">
    <property type="term" value="C:lysosome"/>
    <property type="evidence" value="ECO:0007669"/>
    <property type="project" value="TreeGrafter"/>
</dbReference>
<gene>
    <name evidence="10" type="ORF">C1I92_22470</name>
</gene>
<evidence type="ECO:0000256" key="8">
    <source>
        <dbReference type="SAM" id="MobiDB-lite"/>
    </source>
</evidence>
<dbReference type="EC" id="3.2.1.51" evidence="3"/>
<comment type="similarity">
    <text evidence="2">Belongs to the glycosyl hydrolase 29 family.</text>
</comment>
<dbReference type="InterPro" id="IPR016286">
    <property type="entry name" value="FUC_metazoa-typ"/>
</dbReference>
<evidence type="ECO:0000256" key="3">
    <source>
        <dbReference type="ARBA" id="ARBA00012662"/>
    </source>
</evidence>
<name>A0A2W2B116_9ACTN</name>
<accession>A0A2W2B116</accession>
<comment type="caution">
    <text evidence="10">The sequence shown here is derived from an EMBL/GenBank/DDBJ whole genome shotgun (WGS) entry which is preliminary data.</text>
</comment>
<evidence type="ECO:0000256" key="4">
    <source>
        <dbReference type="ARBA" id="ARBA00022729"/>
    </source>
</evidence>
<sequence>MFPLPYRKHASRGGSVSDPISSIVREPARIPGGEWFTGAGLGIFVHWDHASQQGIEISWPLVGRSIIPGVDQPEDPVTVDEYQSSAPTFNPTRWDATALARAAKDAGATYVVFTTRHHAGFSMFHTKHSDFGVEHGPFGRDIVREYADAVRAEGLRVGFYYSLSDWHHPDYPAFTDADRPYPAEHWPAAGRPENAGTPVAADRHRRSTPEQWARYLDYLRGQLTELLTNYGTVDLLWFDGEWERSPAEWDAAGLRELIKSLQPDVVINERLPENGDYRTPEQAFPLTAPDGPWELCLTIGQMWGYRPADTKNKSARSLAVSLVEVVSRGGNLLLNVGPRGDGSLVEAQLDRLRDIGGWLATHAEAVVGVKPTTGVDFYGPTTAREGVVYLHLVNRPVEEIVVRGLPVRRIANVRLVGTGAALPYEIAFEVHEVSGDDAAEPLGEVRIAAPEPTGALIDVVAVEFA</sequence>
<dbReference type="InterPro" id="IPR017853">
    <property type="entry name" value="GH"/>
</dbReference>
<dbReference type="Proteomes" id="UP000248764">
    <property type="component" value="Unassembled WGS sequence"/>
</dbReference>
<dbReference type="InterPro" id="IPR000933">
    <property type="entry name" value="Glyco_hydro_29"/>
</dbReference>
<dbReference type="SMART" id="SM00812">
    <property type="entry name" value="Alpha_L_fucos"/>
    <property type="match status" value="1"/>
</dbReference>
<dbReference type="SUPFAM" id="SSF51445">
    <property type="entry name" value="(Trans)glycosidases"/>
    <property type="match status" value="1"/>
</dbReference>
<evidence type="ECO:0000256" key="1">
    <source>
        <dbReference type="ARBA" id="ARBA00004071"/>
    </source>
</evidence>
<dbReference type="EMBL" id="POTW01000065">
    <property type="protein sequence ID" value="PZF81141.1"/>
    <property type="molecule type" value="Genomic_DNA"/>
</dbReference>
<dbReference type="GO" id="GO:0016139">
    <property type="term" value="P:glycoside catabolic process"/>
    <property type="evidence" value="ECO:0007669"/>
    <property type="project" value="TreeGrafter"/>
</dbReference>
<dbReference type="Gene3D" id="3.20.20.80">
    <property type="entry name" value="Glycosidases"/>
    <property type="match status" value="1"/>
</dbReference>
<keyword evidence="11" id="KW-1185">Reference proteome</keyword>
<feature type="region of interest" description="Disordered" evidence="8">
    <location>
        <begin position="1"/>
        <end position="20"/>
    </location>
</feature>
<keyword evidence="6" id="KW-0326">Glycosidase</keyword>
<feature type="compositionally biased region" description="Basic residues" evidence="8">
    <location>
        <begin position="1"/>
        <end position="11"/>
    </location>
</feature>
<proteinExistence type="inferred from homology"/>
<dbReference type="PRINTS" id="PR00741">
    <property type="entry name" value="GLHYDRLASE29"/>
</dbReference>
<evidence type="ECO:0000256" key="2">
    <source>
        <dbReference type="ARBA" id="ARBA00007951"/>
    </source>
</evidence>
<evidence type="ECO:0000256" key="7">
    <source>
        <dbReference type="PIRSR" id="PIRSR001092-1"/>
    </source>
</evidence>
<dbReference type="PANTHER" id="PTHR10030:SF37">
    <property type="entry name" value="ALPHA-L-FUCOSIDASE-RELATED"/>
    <property type="match status" value="1"/>
</dbReference>
<dbReference type="GO" id="GO:0004560">
    <property type="term" value="F:alpha-L-fucosidase activity"/>
    <property type="evidence" value="ECO:0007669"/>
    <property type="project" value="InterPro"/>
</dbReference>
<dbReference type="AlphaFoldDB" id="A0A2W2B116"/>
<dbReference type="Pfam" id="PF01120">
    <property type="entry name" value="Alpha_L_fucos"/>
    <property type="match status" value="1"/>
</dbReference>
<feature type="domain" description="Glycoside hydrolase family 29 N-terminal" evidence="9">
    <location>
        <begin position="33"/>
        <end position="364"/>
    </location>
</feature>